<organism evidence="2 3">
    <name type="scientific">Rubripirellula reticaptiva</name>
    <dbReference type="NCBI Taxonomy" id="2528013"/>
    <lineage>
        <taxon>Bacteria</taxon>
        <taxon>Pseudomonadati</taxon>
        <taxon>Planctomycetota</taxon>
        <taxon>Planctomycetia</taxon>
        <taxon>Pirellulales</taxon>
        <taxon>Pirellulaceae</taxon>
        <taxon>Rubripirellula</taxon>
    </lineage>
</organism>
<sequence>MSKVSNNPSIDQTAFSTPSGLAGIVASLVGVLSIVTVAAVLCRYVGMACVVTTGYCFSLLLAISVMALTLTRIGLSDTHVSRRCPRWITWTRYA</sequence>
<dbReference type="Proteomes" id="UP000317977">
    <property type="component" value="Unassembled WGS sequence"/>
</dbReference>
<keyword evidence="1" id="KW-0812">Transmembrane</keyword>
<evidence type="ECO:0000313" key="3">
    <source>
        <dbReference type="Proteomes" id="UP000317977"/>
    </source>
</evidence>
<accession>A0A5C6FB93</accession>
<gene>
    <name evidence="2" type="ORF">Poly59_03130</name>
</gene>
<comment type="caution">
    <text evidence="2">The sequence shown here is derived from an EMBL/GenBank/DDBJ whole genome shotgun (WGS) entry which is preliminary data.</text>
</comment>
<reference evidence="2 3" key="1">
    <citation type="submission" date="2019-02" db="EMBL/GenBank/DDBJ databases">
        <title>Deep-cultivation of Planctomycetes and their phenomic and genomic characterization uncovers novel biology.</title>
        <authorList>
            <person name="Wiegand S."/>
            <person name="Jogler M."/>
            <person name="Boedeker C."/>
            <person name="Pinto D."/>
            <person name="Vollmers J."/>
            <person name="Rivas-Marin E."/>
            <person name="Kohn T."/>
            <person name="Peeters S.H."/>
            <person name="Heuer A."/>
            <person name="Rast P."/>
            <person name="Oberbeckmann S."/>
            <person name="Bunk B."/>
            <person name="Jeske O."/>
            <person name="Meyerdierks A."/>
            <person name="Storesund J.E."/>
            <person name="Kallscheuer N."/>
            <person name="Luecker S."/>
            <person name="Lage O.M."/>
            <person name="Pohl T."/>
            <person name="Merkel B.J."/>
            <person name="Hornburger P."/>
            <person name="Mueller R.-W."/>
            <person name="Bruemmer F."/>
            <person name="Labrenz M."/>
            <person name="Spormann A.M."/>
            <person name="Op Den Camp H."/>
            <person name="Overmann J."/>
            <person name="Amann R."/>
            <person name="Jetten M.S.M."/>
            <person name="Mascher T."/>
            <person name="Medema M.H."/>
            <person name="Devos D.P."/>
            <person name="Kaster A.-K."/>
            <person name="Ovreas L."/>
            <person name="Rohde M."/>
            <person name="Galperin M.Y."/>
            <person name="Jogler C."/>
        </authorList>
    </citation>
    <scope>NUCLEOTIDE SEQUENCE [LARGE SCALE GENOMIC DNA]</scope>
    <source>
        <strain evidence="2 3">Poly59</strain>
    </source>
</reference>
<evidence type="ECO:0000256" key="1">
    <source>
        <dbReference type="SAM" id="Phobius"/>
    </source>
</evidence>
<keyword evidence="1" id="KW-0472">Membrane</keyword>
<dbReference type="AlphaFoldDB" id="A0A5C6FB93"/>
<dbReference type="RefSeq" id="WP_146532313.1">
    <property type="nucleotide sequence ID" value="NZ_SJPX01000001.1"/>
</dbReference>
<protein>
    <submittedName>
        <fullName evidence="2">Uncharacterized protein</fullName>
    </submittedName>
</protein>
<keyword evidence="1" id="KW-1133">Transmembrane helix</keyword>
<proteinExistence type="predicted"/>
<feature type="transmembrane region" description="Helical" evidence="1">
    <location>
        <begin position="54"/>
        <end position="75"/>
    </location>
</feature>
<dbReference type="EMBL" id="SJPX01000001">
    <property type="protein sequence ID" value="TWU57406.1"/>
    <property type="molecule type" value="Genomic_DNA"/>
</dbReference>
<name>A0A5C6FB93_9BACT</name>
<feature type="transmembrane region" description="Helical" evidence="1">
    <location>
        <begin position="20"/>
        <end position="42"/>
    </location>
</feature>
<keyword evidence="3" id="KW-1185">Reference proteome</keyword>
<evidence type="ECO:0000313" key="2">
    <source>
        <dbReference type="EMBL" id="TWU57406.1"/>
    </source>
</evidence>